<organism evidence="4 5">
    <name type="scientific">Kineothrix alysoides</name>
    <dbReference type="NCBI Taxonomy" id="1469948"/>
    <lineage>
        <taxon>Bacteria</taxon>
        <taxon>Bacillati</taxon>
        <taxon>Bacillota</taxon>
        <taxon>Clostridia</taxon>
        <taxon>Lachnospirales</taxon>
        <taxon>Lachnospiraceae</taxon>
        <taxon>Kineothrix</taxon>
    </lineage>
</organism>
<feature type="coiled-coil region" evidence="1">
    <location>
        <begin position="189"/>
        <end position="228"/>
    </location>
</feature>
<dbReference type="STRING" id="1469948.GCA_000732725_00220"/>
<keyword evidence="2" id="KW-1133">Transmembrane helix</keyword>
<dbReference type="OrthoDB" id="2011851at2"/>
<feature type="domain" description="Multidrug resistance protein MdtA-like C-terminal permuted SH3" evidence="3">
    <location>
        <begin position="706"/>
        <end position="762"/>
    </location>
</feature>
<evidence type="ECO:0000256" key="2">
    <source>
        <dbReference type="SAM" id="Phobius"/>
    </source>
</evidence>
<dbReference type="InterPro" id="IPR058627">
    <property type="entry name" value="MdtA-like_C"/>
</dbReference>
<dbReference type="AlphaFoldDB" id="A0A4V2QCJ4"/>
<dbReference type="GO" id="GO:1990281">
    <property type="term" value="C:efflux pump complex"/>
    <property type="evidence" value="ECO:0007669"/>
    <property type="project" value="TreeGrafter"/>
</dbReference>
<gene>
    <name evidence="4" type="ORF">EDD76_102184</name>
</gene>
<comment type="caution">
    <text evidence="4">The sequence shown here is derived from an EMBL/GenBank/DDBJ whole genome shotgun (WGS) entry which is preliminary data.</text>
</comment>
<dbReference type="RefSeq" id="WP_031389001.1">
    <property type="nucleotide sequence ID" value="NZ_JPNB01000001.1"/>
</dbReference>
<proteinExistence type="predicted"/>
<protein>
    <submittedName>
        <fullName evidence="4">Multidrug efflux pump subunit AcrA (Membrane-fusion protein)</fullName>
    </submittedName>
</protein>
<reference evidence="4 5" key="1">
    <citation type="submission" date="2019-03" db="EMBL/GenBank/DDBJ databases">
        <title>Genomic Encyclopedia of Type Strains, Phase IV (KMG-IV): sequencing the most valuable type-strain genomes for metagenomic binning, comparative biology and taxonomic classification.</title>
        <authorList>
            <person name="Goeker M."/>
        </authorList>
    </citation>
    <scope>NUCLEOTIDE SEQUENCE [LARGE SCALE GENOMIC DNA]</scope>
    <source>
        <strain evidence="4 5">DSM 100556</strain>
    </source>
</reference>
<dbReference type="PANTHER" id="PTHR30469">
    <property type="entry name" value="MULTIDRUG RESISTANCE PROTEIN MDTA"/>
    <property type="match status" value="1"/>
</dbReference>
<sequence>MAEGIDVIMGLMGFKEKSRGVSGKYRKKDKKDITESAAKNKRKICKSISVSSAALCIILSMTTVSFIGCGEQQPVPKLLEPVKVSLSGRIAQRENICDIKAYAGRVKPYAVSYAFPDACLVEEIPVRLGEYVEEGQVLAVMNCSDDERQRAQIESDVAWLEKEDECQRKMDETDITVAQMQLSMAISESKDTKEEKKAIEDMTKALEADKEEAEYESSLRQIAIEEKREQLSLYARKTDNACLTAKESGYVVYVKEFSADNAAGSVESEEIVVLISDKQQAYISADIVDAKVKKATEIYAEIDGKKYELEYLPYSDQERRIAINAGISLGARFSTTDETAMAELVGKNATVYLLSNQKEQVVCVAPDSLFSENGEYFIYVLENGQKIKRSVTPGTHTVNAVEIEEGLMEGENVYYPISDMPGNKHTIEKAEESTFEIVKKYDQTNTRQTSSLRVLVKPENAVLQELKVKNGMEVAKGDTIAILAAGEGESKSEAYMQELEELKASYVFQRTLDNKEADKREKRISAMIENKTQNTFEYKKTVQELNKTKLSMELEDARYQYETETLKRNIEKAGEQSGIIEVTAEAAGIVTEVTASPEGYSIPKDTLLCKIADPSSLCIMVYTDDKEVVPMDREVTVDLYQTEEDLKGRVIGSYQDAAKTVYNEKRVLRENNPQMTKISYISLEEGISYESVRSFGVNVILWSVPDAIIIDTRAIYNENDRRYVWLMEEGQMKKQYVTMGYNEGNSAWIIQGLSAGQEIILEN</sequence>
<keyword evidence="2" id="KW-0812">Transmembrane</keyword>
<evidence type="ECO:0000313" key="5">
    <source>
        <dbReference type="Proteomes" id="UP000295718"/>
    </source>
</evidence>
<evidence type="ECO:0000313" key="4">
    <source>
        <dbReference type="EMBL" id="TCL60487.1"/>
    </source>
</evidence>
<name>A0A4V2QCJ4_9FIRM</name>
<dbReference type="Gene3D" id="2.40.420.20">
    <property type="match status" value="2"/>
</dbReference>
<dbReference type="Pfam" id="PF25967">
    <property type="entry name" value="RND-MFP_C"/>
    <property type="match status" value="1"/>
</dbReference>
<keyword evidence="5" id="KW-1185">Reference proteome</keyword>
<keyword evidence="2" id="KW-0472">Membrane</keyword>
<feature type="transmembrane region" description="Helical" evidence="2">
    <location>
        <begin position="48"/>
        <end position="68"/>
    </location>
</feature>
<accession>A0A4V2QCJ4</accession>
<dbReference type="GO" id="GO:0015562">
    <property type="term" value="F:efflux transmembrane transporter activity"/>
    <property type="evidence" value="ECO:0007669"/>
    <property type="project" value="TreeGrafter"/>
</dbReference>
<keyword evidence="1" id="KW-0175">Coiled coil</keyword>
<evidence type="ECO:0000259" key="3">
    <source>
        <dbReference type="Pfam" id="PF25967"/>
    </source>
</evidence>
<dbReference type="EMBL" id="SLUO01000002">
    <property type="protein sequence ID" value="TCL60487.1"/>
    <property type="molecule type" value="Genomic_DNA"/>
</dbReference>
<dbReference type="PANTHER" id="PTHR30469:SF15">
    <property type="entry name" value="HLYD FAMILY OF SECRETION PROTEINS"/>
    <property type="match status" value="1"/>
</dbReference>
<evidence type="ECO:0000256" key="1">
    <source>
        <dbReference type="SAM" id="Coils"/>
    </source>
</evidence>
<dbReference type="Proteomes" id="UP000295718">
    <property type="component" value="Unassembled WGS sequence"/>
</dbReference>